<gene>
    <name evidence="1" type="ordered locus">BGP229</name>
</gene>
<reference evidence="1" key="2">
    <citation type="submission" date="2004-09" db="EMBL/GenBank/DDBJ databases">
        <authorList>
            <person name="Gloeckner G."/>
            <person name="Schilhabel M."/>
            <person name="Lehmann R."/>
            <person name="Platzer M."/>
        </authorList>
    </citation>
    <scope>NUCLEOTIDE SEQUENCE</scope>
    <source>
        <strain evidence="1">PBi</strain>
    </source>
</reference>
<evidence type="ECO:0000313" key="2">
    <source>
        <dbReference type="Proteomes" id="UP000002276"/>
    </source>
</evidence>
<protein>
    <submittedName>
        <fullName evidence="1">Uncharacterized protein</fullName>
    </submittedName>
</protein>
<accession>A0A7M4BKX7</accession>
<evidence type="ECO:0000313" key="1">
    <source>
        <dbReference type="EMBL" id="AAU86080.1"/>
    </source>
</evidence>
<reference evidence="1" key="1">
    <citation type="journal article" date="2004" name="Nucleic Acids Res.">
        <title>Comparative analysis of the Borrelia garinii genome.</title>
        <authorList>
            <person name="Glockner G."/>
            <person name="Lehmann R."/>
            <person name="Romualdi A."/>
            <person name="Pradella S."/>
            <person name="Schulte-Spechtel U."/>
            <person name="Schilhabel M."/>
            <person name="Wilske B."/>
            <person name="Suhnel J."/>
            <person name="Platzer M."/>
        </authorList>
    </citation>
    <scope>NUCLEOTIDE SEQUENCE [LARGE SCALE GENOMIC DNA]</scope>
    <source>
        <strain>ATCC BAA-2496 / DSM 23469 / PBi</strain>
        <strain evidence="1">PBi</strain>
        <plasmid>15</plasmid>
    </source>
</reference>
<organism evidence="1">
    <name type="scientific">Borrelia garinii subsp. bavariensis (strain ATCC BAA-2496 / DSM 23469 / PBi)</name>
    <name type="common">Borreliella bavariensis</name>
    <dbReference type="NCBI Taxonomy" id="290434"/>
    <lineage>
        <taxon>Bacteria</taxon>
        <taxon>Pseudomonadati</taxon>
        <taxon>Spirochaetota</taxon>
        <taxon>Spirochaetia</taxon>
        <taxon>Spirochaetales</taxon>
        <taxon>Borreliaceae</taxon>
        <taxon>Borreliella</taxon>
    </lineage>
</organism>
<dbReference type="EMBL" id="AY722929">
    <property type="protein sequence ID" value="AAU86080.1"/>
    <property type="molecule type" value="Genomic_DNA"/>
</dbReference>
<sequence>MGALKIKKLKKLFNIGGLKNAYQQNKTKQ</sequence>
<proteinExistence type="predicted"/>
<name>A0A7M4BKX7_BORGP</name>
<geneLocation type="plasmid" evidence="2">
    <name>15</name>
</geneLocation>
<dbReference type="AlphaFoldDB" id="A0A7M4BKX7"/>